<evidence type="ECO:0000256" key="2">
    <source>
        <dbReference type="ARBA" id="ARBA00022837"/>
    </source>
</evidence>
<dbReference type="SMART" id="SM00054">
    <property type="entry name" value="EFh"/>
    <property type="match status" value="4"/>
</dbReference>
<dbReference type="Pfam" id="PF13499">
    <property type="entry name" value="EF-hand_7"/>
    <property type="match status" value="2"/>
</dbReference>
<gene>
    <name evidence="4" type="ORF">KUTeg_013210</name>
</gene>
<dbReference type="PROSITE" id="PS50222">
    <property type="entry name" value="EF_HAND_2"/>
    <property type="match status" value="4"/>
</dbReference>
<feature type="domain" description="EF-hand" evidence="3">
    <location>
        <begin position="9"/>
        <end position="44"/>
    </location>
</feature>
<dbReference type="InterPro" id="IPR050230">
    <property type="entry name" value="CALM/Myosin/TropC-like"/>
</dbReference>
<dbReference type="PANTHER" id="PTHR23048">
    <property type="entry name" value="MYOSIN LIGHT CHAIN 1, 3"/>
    <property type="match status" value="1"/>
</dbReference>
<dbReference type="InterPro" id="IPR002048">
    <property type="entry name" value="EF_hand_dom"/>
</dbReference>
<dbReference type="Proteomes" id="UP001217089">
    <property type="component" value="Unassembled WGS sequence"/>
</dbReference>
<evidence type="ECO:0000259" key="3">
    <source>
        <dbReference type="PROSITE" id="PS50222"/>
    </source>
</evidence>
<dbReference type="InterPro" id="IPR011992">
    <property type="entry name" value="EF-hand-dom_pair"/>
</dbReference>
<accession>A0ABQ9EWJ5</accession>
<feature type="domain" description="EF-hand" evidence="3">
    <location>
        <begin position="82"/>
        <end position="117"/>
    </location>
</feature>
<protein>
    <recommendedName>
        <fullName evidence="3">EF-hand domain-containing protein</fullName>
    </recommendedName>
</protein>
<evidence type="ECO:0000313" key="4">
    <source>
        <dbReference type="EMBL" id="KAJ8308336.1"/>
    </source>
</evidence>
<comment type="caution">
    <text evidence="4">The sequence shown here is derived from an EMBL/GenBank/DDBJ whole genome shotgun (WGS) entry which is preliminary data.</text>
</comment>
<organism evidence="4 5">
    <name type="scientific">Tegillarca granosa</name>
    <name type="common">Malaysian cockle</name>
    <name type="synonym">Anadara granosa</name>
    <dbReference type="NCBI Taxonomy" id="220873"/>
    <lineage>
        <taxon>Eukaryota</taxon>
        <taxon>Metazoa</taxon>
        <taxon>Spiralia</taxon>
        <taxon>Lophotrochozoa</taxon>
        <taxon>Mollusca</taxon>
        <taxon>Bivalvia</taxon>
        <taxon>Autobranchia</taxon>
        <taxon>Pteriomorphia</taxon>
        <taxon>Arcoida</taxon>
        <taxon>Arcoidea</taxon>
        <taxon>Arcidae</taxon>
        <taxon>Tegillarca</taxon>
    </lineage>
</organism>
<feature type="domain" description="EF-hand" evidence="3">
    <location>
        <begin position="118"/>
        <end position="151"/>
    </location>
</feature>
<dbReference type="SUPFAM" id="SSF47473">
    <property type="entry name" value="EF-hand"/>
    <property type="match status" value="1"/>
</dbReference>
<keyword evidence="1" id="KW-0677">Repeat</keyword>
<dbReference type="CDD" id="cd00051">
    <property type="entry name" value="EFh"/>
    <property type="match status" value="2"/>
</dbReference>
<name>A0ABQ9EWJ5_TEGGR</name>
<feature type="domain" description="EF-hand" evidence="3">
    <location>
        <begin position="45"/>
        <end position="80"/>
    </location>
</feature>
<keyword evidence="2" id="KW-0106">Calcium</keyword>
<proteinExistence type="predicted"/>
<dbReference type="InterPro" id="IPR018247">
    <property type="entry name" value="EF_Hand_1_Ca_BS"/>
</dbReference>
<sequence length="151" mass="17206">MSLEELTEEQKDEFREAFTLFDKDGDGEITTDELGAVMKSMCQDASMEELKEMIREADLDGSGTIDFEEFLIMMAKKMKSTDAEEDMKEAFKVFDMDGNGFISRQELRCVMTNLGEKLSDEEIDEMIREADSNGDGQVDYEEFTLMMTGGF</sequence>
<dbReference type="PROSITE" id="PS00018">
    <property type="entry name" value="EF_HAND_1"/>
    <property type="match status" value="4"/>
</dbReference>
<dbReference type="EMBL" id="JARBDR010000657">
    <property type="protein sequence ID" value="KAJ8308336.1"/>
    <property type="molecule type" value="Genomic_DNA"/>
</dbReference>
<evidence type="ECO:0000256" key="1">
    <source>
        <dbReference type="ARBA" id="ARBA00022737"/>
    </source>
</evidence>
<keyword evidence="5" id="KW-1185">Reference proteome</keyword>
<evidence type="ECO:0000313" key="5">
    <source>
        <dbReference type="Proteomes" id="UP001217089"/>
    </source>
</evidence>
<dbReference type="Gene3D" id="1.10.238.10">
    <property type="entry name" value="EF-hand"/>
    <property type="match status" value="3"/>
</dbReference>
<dbReference type="PANTHER" id="PTHR23048:SF0">
    <property type="entry name" value="CALMODULIN LIKE 3"/>
    <property type="match status" value="1"/>
</dbReference>
<reference evidence="4 5" key="1">
    <citation type="submission" date="2022-12" db="EMBL/GenBank/DDBJ databases">
        <title>Chromosome-level genome of Tegillarca granosa.</title>
        <authorList>
            <person name="Kim J."/>
        </authorList>
    </citation>
    <scope>NUCLEOTIDE SEQUENCE [LARGE SCALE GENOMIC DNA]</scope>
    <source>
        <strain evidence="4">Teg-2019</strain>
        <tissue evidence="4">Adductor muscle</tissue>
    </source>
</reference>